<evidence type="ECO:0000313" key="6">
    <source>
        <dbReference type="EMBL" id="CAB4900197.1"/>
    </source>
</evidence>
<accession>A0A6J6Z2M7</accession>
<dbReference type="AlphaFoldDB" id="A0A6J6Z2M7"/>
<sequence length="486" mass="51579">MSFNVDEDYKLLIGGEWVPTSARYDIIDPNTTEVVGHAPEASVQQANDAASAAKGALKSWRATPMAERCALLGKAADLLARRLPALAPLVQAETGSTINVAETMQLPACLERFNYYRNPQDVDEPLKPYALGATALGPAGLQNAMVYRQPVGVVACITPYNFPITNIAGKIAPALAMGNTVIIKPAPQDPLAVIRFVEILDEVGFPPGVINLIVGSGPDAGSALVDSKLVNMISFTGSSLIGTRIIEQGGKTMKRNLMELGGKGALIMTADCNVANAVTAIASVWAFHSGQICTAPTRVIVHRSIYQQTVDRLVAAAKALKVGDARERDTLVGPLVTKTQRDRVVALIERGVAEGATVAVGGDVPDRVGYFVNPTLLVDVKPDDFVVQEEFFGPVVVIVPFDDEDEAVDIANNSDYGLFSYVWCGDLGRGLSIARQLESGNVAVNGVQSHPQAPFGGFKMSGVGRDRGVFGLHAYSEVQAVNWPAV</sequence>
<dbReference type="Gene3D" id="3.40.309.10">
    <property type="entry name" value="Aldehyde Dehydrogenase, Chain A, domain 2"/>
    <property type="match status" value="1"/>
</dbReference>
<evidence type="ECO:0000256" key="2">
    <source>
        <dbReference type="ARBA" id="ARBA00023002"/>
    </source>
</evidence>
<dbReference type="FunFam" id="3.40.605.10:FF:000007">
    <property type="entry name" value="NAD/NADP-dependent betaine aldehyde dehydrogenase"/>
    <property type="match status" value="1"/>
</dbReference>
<dbReference type="InterPro" id="IPR016163">
    <property type="entry name" value="Ald_DH_C"/>
</dbReference>
<dbReference type="InterPro" id="IPR016162">
    <property type="entry name" value="Ald_DH_N"/>
</dbReference>
<evidence type="ECO:0000313" key="5">
    <source>
        <dbReference type="EMBL" id="CAB4815005.1"/>
    </source>
</evidence>
<dbReference type="InterPro" id="IPR015590">
    <property type="entry name" value="Aldehyde_DH_dom"/>
</dbReference>
<dbReference type="InterPro" id="IPR016160">
    <property type="entry name" value="Ald_DH_CS_CYS"/>
</dbReference>
<dbReference type="FunFam" id="3.40.309.10:FF:000009">
    <property type="entry name" value="Aldehyde dehydrogenase A"/>
    <property type="match status" value="1"/>
</dbReference>
<reference evidence="5" key="1">
    <citation type="submission" date="2020-05" db="EMBL/GenBank/DDBJ databases">
        <authorList>
            <person name="Chiriac C."/>
            <person name="Salcher M."/>
            <person name="Ghai R."/>
            <person name="Kavagutti S V."/>
        </authorList>
    </citation>
    <scope>NUCLEOTIDE SEQUENCE</scope>
</reference>
<evidence type="ECO:0000313" key="4">
    <source>
        <dbReference type="EMBL" id="CAB4744934.1"/>
    </source>
</evidence>
<protein>
    <submittedName>
        <fullName evidence="5">Unannotated protein</fullName>
    </submittedName>
</protein>
<dbReference type="InterPro" id="IPR016161">
    <property type="entry name" value="Ald_DH/histidinol_DH"/>
</dbReference>
<dbReference type="GO" id="GO:0016620">
    <property type="term" value="F:oxidoreductase activity, acting on the aldehyde or oxo group of donors, NAD or NADP as acceptor"/>
    <property type="evidence" value="ECO:0007669"/>
    <property type="project" value="InterPro"/>
</dbReference>
<keyword evidence="2" id="KW-0560">Oxidoreductase</keyword>
<dbReference type="PROSITE" id="PS00070">
    <property type="entry name" value="ALDEHYDE_DEHYDR_CYS"/>
    <property type="match status" value="1"/>
</dbReference>
<name>A0A6J6Z2M7_9ZZZZ</name>
<gene>
    <name evidence="4" type="ORF">UFOPK2754_01443</name>
    <name evidence="5" type="ORF">UFOPK3139_00282</name>
    <name evidence="6" type="ORF">UFOPK3543_00820</name>
</gene>
<dbReference type="Pfam" id="PF00171">
    <property type="entry name" value="Aldedh"/>
    <property type="match status" value="1"/>
</dbReference>
<dbReference type="EMBL" id="CAFBMH010000020">
    <property type="protein sequence ID" value="CAB4900197.1"/>
    <property type="molecule type" value="Genomic_DNA"/>
</dbReference>
<evidence type="ECO:0000256" key="1">
    <source>
        <dbReference type="ARBA" id="ARBA00009986"/>
    </source>
</evidence>
<feature type="domain" description="Aldehyde dehydrogenase" evidence="3">
    <location>
        <begin position="17"/>
        <end position="481"/>
    </location>
</feature>
<evidence type="ECO:0000259" key="3">
    <source>
        <dbReference type="Pfam" id="PF00171"/>
    </source>
</evidence>
<dbReference type="EMBL" id="CAFABA010000006">
    <property type="protein sequence ID" value="CAB4815005.1"/>
    <property type="molecule type" value="Genomic_DNA"/>
</dbReference>
<comment type="similarity">
    <text evidence="1">Belongs to the aldehyde dehydrogenase family.</text>
</comment>
<dbReference type="Gene3D" id="3.40.605.10">
    <property type="entry name" value="Aldehyde Dehydrogenase, Chain A, domain 1"/>
    <property type="match status" value="1"/>
</dbReference>
<proteinExistence type="inferred from homology"/>
<dbReference type="EMBL" id="CAEZYR010000047">
    <property type="protein sequence ID" value="CAB4744934.1"/>
    <property type="molecule type" value="Genomic_DNA"/>
</dbReference>
<organism evidence="5">
    <name type="scientific">freshwater metagenome</name>
    <dbReference type="NCBI Taxonomy" id="449393"/>
    <lineage>
        <taxon>unclassified sequences</taxon>
        <taxon>metagenomes</taxon>
        <taxon>ecological metagenomes</taxon>
    </lineage>
</organism>
<dbReference type="PANTHER" id="PTHR11699">
    <property type="entry name" value="ALDEHYDE DEHYDROGENASE-RELATED"/>
    <property type="match status" value="1"/>
</dbReference>
<dbReference type="SUPFAM" id="SSF53720">
    <property type="entry name" value="ALDH-like"/>
    <property type="match status" value="1"/>
</dbReference>